<name>A0A3A8E5N1_9GAMM</name>
<dbReference type="OrthoDB" id="7765631at2"/>
<dbReference type="PANTHER" id="PTHR33337">
    <property type="entry name" value="GFA DOMAIN-CONTAINING PROTEIN"/>
    <property type="match status" value="1"/>
</dbReference>
<proteinExistence type="inferred from homology"/>
<dbReference type="RefSeq" id="WP_120403644.1">
    <property type="nucleotide sequence ID" value="NZ_RAXV01000041.1"/>
</dbReference>
<evidence type="ECO:0000256" key="3">
    <source>
        <dbReference type="ARBA" id="ARBA00022833"/>
    </source>
</evidence>
<dbReference type="SUPFAM" id="SSF51316">
    <property type="entry name" value="Mss4-like"/>
    <property type="match status" value="1"/>
</dbReference>
<dbReference type="GO" id="GO:0046872">
    <property type="term" value="F:metal ion binding"/>
    <property type="evidence" value="ECO:0007669"/>
    <property type="project" value="UniProtKB-KW"/>
</dbReference>
<reference evidence="6 7" key="1">
    <citation type="submission" date="2018-09" db="EMBL/GenBank/DDBJ databases">
        <title>The draft genome of Acinetobacter spp. strains.</title>
        <authorList>
            <person name="Qin J."/>
            <person name="Feng Y."/>
            <person name="Zong Z."/>
        </authorList>
    </citation>
    <scope>NUCLEOTIDE SEQUENCE [LARGE SCALE GENOMIC DNA]</scope>
    <source>
        <strain evidence="6 7">WCHAc060012</strain>
    </source>
</reference>
<dbReference type="AlphaFoldDB" id="A0A3A8E5N1"/>
<dbReference type="EMBL" id="RAXV01000041">
    <property type="protein sequence ID" value="RKG29459.1"/>
    <property type="molecule type" value="Genomic_DNA"/>
</dbReference>
<keyword evidence="4" id="KW-0456">Lyase</keyword>
<gene>
    <name evidence="6" type="ORF">D7V32_15015</name>
</gene>
<evidence type="ECO:0000313" key="6">
    <source>
        <dbReference type="EMBL" id="RKG29459.1"/>
    </source>
</evidence>
<dbReference type="InterPro" id="IPR006913">
    <property type="entry name" value="CENP-V/GFA"/>
</dbReference>
<evidence type="ECO:0000256" key="1">
    <source>
        <dbReference type="ARBA" id="ARBA00005495"/>
    </source>
</evidence>
<evidence type="ECO:0000256" key="4">
    <source>
        <dbReference type="ARBA" id="ARBA00023239"/>
    </source>
</evidence>
<protein>
    <submittedName>
        <fullName evidence="6">GFA family protein</fullName>
    </submittedName>
</protein>
<dbReference type="GO" id="GO:0016846">
    <property type="term" value="F:carbon-sulfur lyase activity"/>
    <property type="evidence" value="ECO:0007669"/>
    <property type="project" value="InterPro"/>
</dbReference>
<accession>A0A3A8E5N1</accession>
<comment type="caution">
    <text evidence="6">The sequence shown here is derived from an EMBL/GenBank/DDBJ whole genome shotgun (WGS) entry which is preliminary data.</text>
</comment>
<organism evidence="6 7">
    <name type="scientific">Acinetobacter tianfuensis</name>
    <dbReference type="NCBI Taxonomy" id="2419603"/>
    <lineage>
        <taxon>Bacteria</taxon>
        <taxon>Pseudomonadati</taxon>
        <taxon>Pseudomonadota</taxon>
        <taxon>Gammaproteobacteria</taxon>
        <taxon>Moraxellales</taxon>
        <taxon>Moraxellaceae</taxon>
        <taxon>Acinetobacter</taxon>
    </lineage>
</organism>
<keyword evidence="2" id="KW-0479">Metal-binding</keyword>
<evidence type="ECO:0000259" key="5">
    <source>
        <dbReference type="PROSITE" id="PS51891"/>
    </source>
</evidence>
<dbReference type="PANTHER" id="PTHR33337:SF40">
    <property type="entry name" value="CENP-V_GFA DOMAIN-CONTAINING PROTEIN-RELATED"/>
    <property type="match status" value="1"/>
</dbReference>
<dbReference type="Gene3D" id="3.90.1590.10">
    <property type="entry name" value="glutathione-dependent formaldehyde- activating enzyme (gfa)"/>
    <property type="match status" value="1"/>
</dbReference>
<keyword evidence="3" id="KW-0862">Zinc</keyword>
<dbReference type="PROSITE" id="PS51891">
    <property type="entry name" value="CENP_V_GFA"/>
    <property type="match status" value="1"/>
</dbReference>
<feature type="domain" description="CENP-V/GFA" evidence="5">
    <location>
        <begin position="2"/>
        <end position="125"/>
    </location>
</feature>
<dbReference type="InterPro" id="IPR011057">
    <property type="entry name" value="Mss4-like_sf"/>
</dbReference>
<evidence type="ECO:0000313" key="7">
    <source>
        <dbReference type="Proteomes" id="UP000282388"/>
    </source>
</evidence>
<keyword evidence="7" id="KW-1185">Reference proteome</keyword>
<sequence length="125" mass="14037">MLKGKCLCGAVTYQYNAAIQQSILCFCTDCKKAQGAVFGWNSPIQQSEFQLLSGQSVLKEYFHTENKARVFCMQCGSPIYSYRTDLPSILRLRLGTVTSGRIPAPSELAYRESQPDFMCIDTEML</sequence>
<comment type="similarity">
    <text evidence="1">Belongs to the Gfa family.</text>
</comment>
<dbReference type="Pfam" id="PF04828">
    <property type="entry name" value="GFA"/>
    <property type="match status" value="1"/>
</dbReference>
<evidence type="ECO:0000256" key="2">
    <source>
        <dbReference type="ARBA" id="ARBA00022723"/>
    </source>
</evidence>
<dbReference type="Proteomes" id="UP000282388">
    <property type="component" value="Unassembled WGS sequence"/>
</dbReference>